<dbReference type="Gene3D" id="1.10.10.10">
    <property type="entry name" value="Winged helix-like DNA-binding domain superfamily/Winged helix DNA-binding domain"/>
    <property type="match status" value="1"/>
</dbReference>
<dbReference type="Gene3D" id="3.40.1190.20">
    <property type="match status" value="1"/>
</dbReference>
<dbReference type="CDD" id="cd01941">
    <property type="entry name" value="YeiC_kinase_like"/>
    <property type="match status" value="1"/>
</dbReference>
<dbReference type="InterPro" id="IPR036390">
    <property type="entry name" value="WH_DNA-bd_sf"/>
</dbReference>
<keyword evidence="1" id="KW-0808">Transferase</keyword>
<evidence type="ECO:0000256" key="1">
    <source>
        <dbReference type="ARBA" id="ARBA00022679"/>
    </source>
</evidence>
<dbReference type="InterPro" id="IPR002173">
    <property type="entry name" value="Carboh/pur_kinase_PfkB_CS"/>
</dbReference>
<dbReference type="Pfam" id="PF13412">
    <property type="entry name" value="HTH_24"/>
    <property type="match status" value="1"/>
</dbReference>
<evidence type="ECO:0000313" key="4">
    <source>
        <dbReference type="EMBL" id="GIN64445.1"/>
    </source>
</evidence>
<dbReference type="PROSITE" id="PS00584">
    <property type="entry name" value="PFKB_KINASES_2"/>
    <property type="match status" value="1"/>
</dbReference>
<dbReference type="PANTHER" id="PTHR42909:SF4">
    <property type="entry name" value="CARBOHYDRATE KINASE, PFKB FAMILY"/>
    <property type="match status" value="1"/>
</dbReference>
<dbReference type="PANTHER" id="PTHR42909">
    <property type="entry name" value="ZGC:136858"/>
    <property type="match status" value="1"/>
</dbReference>
<evidence type="ECO:0000259" key="3">
    <source>
        <dbReference type="PROSITE" id="PS50943"/>
    </source>
</evidence>
<name>A0A920BVK2_9BACI</name>
<dbReference type="InterPro" id="IPR011611">
    <property type="entry name" value="PfkB_dom"/>
</dbReference>
<dbReference type="InterPro" id="IPR036388">
    <property type="entry name" value="WH-like_DNA-bd_sf"/>
</dbReference>
<gene>
    <name evidence="4" type="ORF">J27TS8_44380</name>
</gene>
<dbReference type="GO" id="GO:0003677">
    <property type="term" value="F:DNA binding"/>
    <property type="evidence" value="ECO:0007669"/>
    <property type="project" value="InterPro"/>
</dbReference>
<dbReference type="InterPro" id="IPR012318">
    <property type="entry name" value="HTH_CRP"/>
</dbReference>
<dbReference type="PROSITE" id="PS50943">
    <property type="entry name" value="HTH_CROC1"/>
    <property type="match status" value="1"/>
</dbReference>
<protein>
    <submittedName>
        <fullName evidence="4">Carbohydrate kinase</fullName>
    </submittedName>
</protein>
<evidence type="ECO:0000313" key="5">
    <source>
        <dbReference type="Proteomes" id="UP000682111"/>
    </source>
</evidence>
<dbReference type="InterPro" id="IPR029056">
    <property type="entry name" value="Ribokinase-like"/>
</dbReference>
<dbReference type="Proteomes" id="UP000682111">
    <property type="component" value="Unassembled WGS sequence"/>
</dbReference>
<organism evidence="4 5">
    <name type="scientific">Robertmurraya siralis</name>
    <dbReference type="NCBI Taxonomy" id="77777"/>
    <lineage>
        <taxon>Bacteria</taxon>
        <taxon>Bacillati</taxon>
        <taxon>Bacillota</taxon>
        <taxon>Bacilli</taxon>
        <taxon>Bacillales</taxon>
        <taxon>Bacillaceae</taxon>
        <taxon>Robertmurraya</taxon>
    </lineage>
</organism>
<keyword evidence="2 4" id="KW-0418">Kinase</keyword>
<keyword evidence="5" id="KW-1185">Reference proteome</keyword>
<dbReference type="SUPFAM" id="SSF53613">
    <property type="entry name" value="Ribokinase-like"/>
    <property type="match status" value="1"/>
</dbReference>
<dbReference type="AlphaFoldDB" id="A0A920BVK2"/>
<feature type="domain" description="HTH cro/C1-type" evidence="3">
    <location>
        <begin position="13"/>
        <end position="44"/>
    </location>
</feature>
<accession>A0A920BVK2</accession>
<reference evidence="4" key="1">
    <citation type="submission" date="2021-03" db="EMBL/GenBank/DDBJ databases">
        <title>Antimicrobial resistance genes in bacteria isolated from Japanese honey, and their potential for conferring macrolide and lincosamide resistance in the American foulbrood pathogen Paenibacillus larvae.</title>
        <authorList>
            <person name="Okamoto M."/>
            <person name="Kumagai M."/>
            <person name="Kanamori H."/>
            <person name="Takamatsu D."/>
        </authorList>
    </citation>
    <scope>NUCLEOTIDE SEQUENCE</scope>
    <source>
        <strain evidence="4">J27TS8</strain>
    </source>
</reference>
<dbReference type="Pfam" id="PF00294">
    <property type="entry name" value="PfkB"/>
    <property type="match status" value="1"/>
</dbReference>
<dbReference type="InterPro" id="IPR001387">
    <property type="entry name" value="Cro/C1-type_HTH"/>
</dbReference>
<dbReference type="SMART" id="SM00419">
    <property type="entry name" value="HTH_CRP"/>
    <property type="match status" value="1"/>
</dbReference>
<dbReference type="GO" id="GO:0005737">
    <property type="term" value="C:cytoplasm"/>
    <property type="evidence" value="ECO:0007669"/>
    <property type="project" value="TreeGrafter"/>
</dbReference>
<dbReference type="GO" id="GO:0016798">
    <property type="term" value="F:hydrolase activity, acting on glycosyl bonds"/>
    <property type="evidence" value="ECO:0007669"/>
    <property type="project" value="TreeGrafter"/>
</dbReference>
<dbReference type="SUPFAM" id="SSF46785">
    <property type="entry name" value="Winged helix' DNA-binding domain"/>
    <property type="match status" value="1"/>
</dbReference>
<sequence>MAEPLSEKEKYLLQLIRKNPYISQQDLAKALSISRPTVANLISGLIKKGHILGRAYVLSKDEPIVCIGGANIDRKFHVKEKAQFGTSNPCKSTQSAGGVARNIAENLGKLGMNVSLITCCGLDSDWRFIKEVSAPYMNLDFVSQISKTSTGSYTAILEETGEMIMALADMEVYEFITPKLLENHLTLLRQAKCIIADLNTPKEGLEYLCQFSRENNKDLILIPVSSPKMKRLPKNLQDVTWLITNRDESEAYFNREIKDAKDWSVALESWLSLGIKNVIITNGKDGALIGNREEILYIPALETNEIIDVTGAGDAFSAAVVYSWLEGKSIKEIGKAGTINALKTLQSPHTVREDLSAAQLQKDMEEI</sequence>
<dbReference type="EMBL" id="BORC01000014">
    <property type="protein sequence ID" value="GIN64445.1"/>
    <property type="molecule type" value="Genomic_DNA"/>
</dbReference>
<proteinExistence type="predicted"/>
<dbReference type="OrthoDB" id="9806249at2"/>
<dbReference type="GO" id="GO:0004730">
    <property type="term" value="F:pseudouridylate synthase activity"/>
    <property type="evidence" value="ECO:0007669"/>
    <property type="project" value="TreeGrafter"/>
</dbReference>
<dbReference type="PROSITE" id="PS00583">
    <property type="entry name" value="PFKB_KINASES_1"/>
    <property type="match status" value="1"/>
</dbReference>
<dbReference type="GO" id="GO:0016301">
    <property type="term" value="F:kinase activity"/>
    <property type="evidence" value="ECO:0007669"/>
    <property type="project" value="UniProtKB-KW"/>
</dbReference>
<dbReference type="RefSeq" id="WP_095306090.1">
    <property type="nucleotide sequence ID" value="NZ_BORC01000014.1"/>
</dbReference>
<comment type="caution">
    <text evidence="4">The sequence shown here is derived from an EMBL/GenBank/DDBJ whole genome shotgun (WGS) entry which is preliminary data.</text>
</comment>
<dbReference type="GO" id="GO:0006355">
    <property type="term" value="P:regulation of DNA-templated transcription"/>
    <property type="evidence" value="ECO:0007669"/>
    <property type="project" value="InterPro"/>
</dbReference>
<evidence type="ECO:0000256" key="2">
    <source>
        <dbReference type="ARBA" id="ARBA00022777"/>
    </source>
</evidence>